<proteinExistence type="predicted"/>
<evidence type="ECO:0000313" key="3">
    <source>
        <dbReference type="Proteomes" id="UP000193922"/>
    </source>
</evidence>
<keyword evidence="3" id="KW-1185">Reference proteome</keyword>
<sequence>MSRKNRGCVYHLYVVHMRKRGVDLPSVLVVVCCVTGIVARIAHGAAHGSARHLRGLLLILLRLLLLRQRLRLHIRLGHLQRLAVVIQPLALCLVLVVRVAVRIVIVNGVVRRLASVSHC</sequence>
<feature type="transmembrane region" description="Helical" evidence="1">
    <location>
        <begin position="82"/>
        <end position="105"/>
    </location>
</feature>
<dbReference type="GeneID" id="63808875"/>
<dbReference type="RefSeq" id="XP_040746569.1">
    <property type="nucleotide sequence ID" value="XM_040892227.1"/>
</dbReference>
<comment type="caution">
    <text evidence="2">The sequence shown here is derived from an EMBL/GenBank/DDBJ whole genome shotgun (WGS) entry which is preliminary data.</text>
</comment>
<evidence type="ECO:0000313" key="2">
    <source>
        <dbReference type="EMBL" id="ORX73229.1"/>
    </source>
</evidence>
<dbReference type="EMBL" id="MCFD01000002">
    <property type="protein sequence ID" value="ORX73229.1"/>
    <property type="molecule type" value="Genomic_DNA"/>
</dbReference>
<accession>A0A1Y1WI70</accession>
<dbReference type="AlphaFoldDB" id="A0A1Y1WI70"/>
<organism evidence="2 3">
    <name type="scientific">Linderina pennispora</name>
    <dbReference type="NCBI Taxonomy" id="61395"/>
    <lineage>
        <taxon>Eukaryota</taxon>
        <taxon>Fungi</taxon>
        <taxon>Fungi incertae sedis</taxon>
        <taxon>Zoopagomycota</taxon>
        <taxon>Kickxellomycotina</taxon>
        <taxon>Kickxellomycetes</taxon>
        <taxon>Kickxellales</taxon>
        <taxon>Kickxellaceae</taxon>
        <taxon>Linderina</taxon>
    </lineage>
</organism>
<reference evidence="2 3" key="1">
    <citation type="submission" date="2016-07" db="EMBL/GenBank/DDBJ databases">
        <title>Pervasive Adenine N6-methylation of Active Genes in Fungi.</title>
        <authorList>
            <consortium name="DOE Joint Genome Institute"/>
            <person name="Mondo S.J."/>
            <person name="Dannebaum R.O."/>
            <person name="Kuo R.C."/>
            <person name="Labutti K."/>
            <person name="Haridas S."/>
            <person name="Kuo A."/>
            <person name="Salamov A."/>
            <person name="Ahrendt S.R."/>
            <person name="Lipzen A."/>
            <person name="Sullivan W."/>
            <person name="Andreopoulos W.B."/>
            <person name="Clum A."/>
            <person name="Lindquist E."/>
            <person name="Daum C."/>
            <person name="Ramamoorthy G.K."/>
            <person name="Gryganskyi A."/>
            <person name="Culley D."/>
            <person name="Magnuson J.K."/>
            <person name="James T.Y."/>
            <person name="O'Malley M.A."/>
            <person name="Stajich J.E."/>
            <person name="Spatafora J.W."/>
            <person name="Visel A."/>
            <person name="Grigoriev I.V."/>
        </authorList>
    </citation>
    <scope>NUCLEOTIDE SEQUENCE [LARGE SCALE GENOMIC DNA]</scope>
    <source>
        <strain evidence="2 3">ATCC 12442</strain>
    </source>
</reference>
<keyword evidence="1" id="KW-0812">Transmembrane</keyword>
<feature type="transmembrane region" description="Helical" evidence="1">
    <location>
        <begin position="21"/>
        <end position="41"/>
    </location>
</feature>
<keyword evidence="1" id="KW-0472">Membrane</keyword>
<dbReference type="Proteomes" id="UP000193922">
    <property type="component" value="Unassembled WGS sequence"/>
</dbReference>
<protein>
    <submittedName>
        <fullName evidence="2">Uncharacterized protein</fullName>
    </submittedName>
</protein>
<evidence type="ECO:0000256" key="1">
    <source>
        <dbReference type="SAM" id="Phobius"/>
    </source>
</evidence>
<name>A0A1Y1WI70_9FUNG</name>
<keyword evidence="1" id="KW-1133">Transmembrane helix</keyword>
<gene>
    <name evidence="2" type="ORF">DL89DRAFT_90144</name>
</gene>